<dbReference type="InterPro" id="IPR003599">
    <property type="entry name" value="Ig_sub"/>
</dbReference>
<dbReference type="Pfam" id="PF26588">
    <property type="entry name" value="GAIN_ADGRA3"/>
    <property type="match status" value="1"/>
</dbReference>
<dbReference type="InterPro" id="IPR003591">
    <property type="entry name" value="Leu-rich_rpt_typical-subtyp"/>
</dbReference>
<feature type="domain" description="G-protein coupled receptors family 2 profile 2" evidence="18">
    <location>
        <begin position="708"/>
        <end position="1008"/>
    </location>
</feature>
<dbReference type="InterPro" id="IPR000832">
    <property type="entry name" value="GPCR_2_secretin-like"/>
</dbReference>
<dbReference type="InterPro" id="IPR013783">
    <property type="entry name" value="Ig-like_fold"/>
</dbReference>
<feature type="domain" description="Ig-like" evidence="19">
    <location>
        <begin position="228"/>
        <end position="325"/>
    </location>
</feature>
<dbReference type="InterPro" id="IPR036179">
    <property type="entry name" value="Ig-like_dom_sf"/>
</dbReference>
<evidence type="ECO:0000313" key="21">
    <source>
        <dbReference type="Proteomes" id="UP001168821"/>
    </source>
</evidence>
<evidence type="ECO:0000256" key="9">
    <source>
        <dbReference type="ARBA" id="ARBA00023136"/>
    </source>
</evidence>
<keyword evidence="11" id="KW-0675">Receptor</keyword>
<protein>
    <recommendedName>
        <fullName evidence="22">Adhesion G protein-coupled receptor A3</fullName>
    </recommendedName>
</protein>
<dbReference type="InterPro" id="IPR058808">
    <property type="entry name" value="GAIN_ADGRA2/3"/>
</dbReference>
<feature type="transmembrane region" description="Helical" evidence="14">
    <location>
        <begin position="952"/>
        <end position="972"/>
    </location>
</feature>
<evidence type="ECO:0000256" key="11">
    <source>
        <dbReference type="ARBA" id="ARBA00023170"/>
    </source>
</evidence>
<feature type="compositionally biased region" description="Low complexity" evidence="13">
    <location>
        <begin position="1061"/>
        <end position="1078"/>
    </location>
</feature>
<evidence type="ECO:0000259" key="16">
    <source>
        <dbReference type="PROSITE" id="PS50221"/>
    </source>
</evidence>
<feature type="transmembrane region" description="Helical" evidence="14">
    <location>
        <begin position="746"/>
        <end position="768"/>
    </location>
</feature>
<dbReference type="InterPro" id="IPR032675">
    <property type="entry name" value="LRR_dom_sf"/>
</dbReference>
<keyword evidence="12" id="KW-0807">Transducer</keyword>
<keyword evidence="6" id="KW-0677">Repeat</keyword>
<gene>
    <name evidence="20" type="ORF">Zmor_028252</name>
</gene>
<reference evidence="20" key="1">
    <citation type="journal article" date="2023" name="G3 (Bethesda)">
        <title>Whole genome assemblies of Zophobas morio and Tenebrio molitor.</title>
        <authorList>
            <person name="Kaur S."/>
            <person name="Stinson S.A."/>
            <person name="diCenzo G.C."/>
        </authorList>
    </citation>
    <scope>NUCLEOTIDE SEQUENCE</scope>
    <source>
        <strain evidence="20">QUZm001</strain>
    </source>
</reference>
<dbReference type="PROSITE" id="PS50261">
    <property type="entry name" value="G_PROTEIN_RECEP_F2_4"/>
    <property type="match status" value="1"/>
</dbReference>
<dbReference type="InterPro" id="IPR000483">
    <property type="entry name" value="Cys-rich_flank_reg_C"/>
</dbReference>
<keyword evidence="8" id="KW-0297">G-protein coupled receptor</keyword>
<evidence type="ECO:0000256" key="4">
    <source>
        <dbReference type="ARBA" id="ARBA00022692"/>
    </source>
</evidence>
<evidence type="ECO:0000256" key="12">
    <source>
        <dbReference type="ARBA" id="ARBA00023224"/>
    </source>
</evidence>
<feature type="domain" description="GAIN-B" evidence="16">
    <location>
        <begin position="545"/>
        <end position="697"/>
    </location>
</feature>
<dbReference type="PANTHER" id="PTHR45930:SF4">
    <property type="entry name" value="ADHESION G PROTEIN-COUPLED RECEPTOR A3"/>
    <property type="match status" value="1"/>
</dbReference>
<dbReference type="SMART" id="SM00369">
    <property type="entry name" value="LRR_TYP"/>
    <property type="match status" value="3"/>
</dbReference>
<sequence>MCSPLIARSILLLSIIIVSANEGLCPTKCVCRRINQRDEIKLRCGEGNSKINSLEEIDILNIANDVVQFNLSNNLLDTFFPKVQLIALQKLDLSGNRLTELQNNQFSELPNLRRLDVSNNNIKSIELLAFAKLGSLEKLKLNQNQISTIALGTFNPLVSLKQLDISINPLTCDCSLLWLLGWSQKKSVKLVSNPTCNTPPSFKGLLLRKLKVGVDIHCKSPALNNGFPIIEMKPQVNQVVFEGDSLTLQCTAPSISDSYDSPMRSKIEWIWLDADPKMYFADIAIQDQFLQSTGLVASTLRISKLTRNHTGIWNCLLVSVQGNYSKGIMVVVISDDTEYCPITVTTDNKGSYTWPRTVVNYTATVPCQSVNLNYDVTVQKASFFCSEEGQWENLNTSMCSYTSETTKIFEQFSKVNSSIAESAKHFRNYTSTPAHFRDVMDVVFAVETMENYLKYLTVNQIGGVLMDVINNLLQLPKGYLRRANYGYRSCDKLVNMTEQLSGIGSTSLLHKSNIAIEMFPVKKHAFSNLRCTWYVDVSKKTEHLFYCVADSQNDITELPGKTIEASITIPETLFEQLEDQEYVLPDKIYNVLIAMYSSNKFFPIDSAREDKEDVISAVVGVKLADFNVSNLTDPVFVMLKVPEMLEGAAPVPVWWDSHLNTWSSEGCQFSHEYQEHVVFYCHNFGYYGLLHDVATLRHTYSGARFKLSHPAIYVGSIILFASLLVVILTYLFSYHSIQMPKKAKHSLINLWVAVCLLCFFYVFGIYQTEDLRICEIVGMILHYFTLSSVLWMCVGVNCMYKRLSKSDVMELQDDDLPSEQPIKKPILGLYFVGWGVAIIVCGISAAINVKDYASPSYCFLRMGPPMSALYVPVAILLIFLGIFFLLVRCSISSIDANGHLSEGTQATENVDLDLLEPNFPIPETRSVLSASSKTASSEVEDQEHAPSAQLKAYVIFLVLYGLAWVSCAFATIEPYGFVSFESDIFSIAYAVFSTVLSAFTIFFYCVARSDVRGQWVLFSRCVRRKQCFRTRNVSDATQNVPHIQIQPPVSNSLVAELQVTSRSSSRSSSRTKSNSHTSNILKSAADLNGPPYVESQGKINNVNLIMLHRQQYRSSVIPNIIENPTSAAEVFYNPHQSIVARKFFKRQKRHMMKRNNLVPRQRDSDSTSVLSELKKVKDNSSMDQSIFGTSSKVNNTNIHVEHAHRKQQKNPNIFSDSADDYDCPDISVQNIVLSAERFRKKESSKHKKKKCNVGYKSPENNMRSVSQQCTLEYSSENISDSILDKSPDHASPVTDLLKKDEPESVPRIYVNPSHDLHKGVQSRASSVNDLDDLYQQIRRGPKDATSQSRSFVNSFSLTRNSPCFSDSDINSYVTDHTYRHRTCNSNTSLNDDVETTV</sequence>
<dbReference type="Gene3D" id="2.60.220.50">
    <property type="match status" value="1"/>
</dbReference>
<evidence type="ECO:0000256" key="2">
    <source>
        <dbReference type="ARBA" id="ARBA00007343"/>
    </source>
</evidence>
<dbReference type="GO" id="GO:0004930">
    <property type="term" value="F:G protein-coupled receptor activity"/>
    <property type="evidence" value="ECO:0007669"/>
    <property type="project" value="UniProtKB-KW"/>
</dbReference>
<feature type="transmembrane region" description="Helical" evidence="14">
    <location>
        <begin position="711"/>
        <end position="734"/>
    </location>
</feature>
<keyword evidence="21" id="KW-1185">Reference proteome</keyword>
<feature type="signal peptide" evidence="15">
    <location>
        <begin position="1"/>
        <end position="20"/>
    </location>
</feature>
<dbReference type="Pfam" id="PF13855">
    <property type="entry name" value="LRR_8"/>
    <property type="match status" value="1"/>
</dbReference>
<dbReference type="PROSITE" id="PS50227">
    <property type="entry name" value="G_PROTEIN_RECEP_F2_3"/>
    <property type="match status" value="1"/>
</dbReference>
<keyword evidence="9 14" id="KW-0472">Membrane</keyword>
<dbReference type="InterPro" id="IPR036445">
    <property type="entry name" value="GPCR_2_extracell_dom_sf"/>
</dbReference>
<feature type="transmembrane region" description="Helical" evidence="14">
    <location>
        <begin position="867"/>
        <end position="887"/>
    </location>
</feature>
<accession>A0AA38HQ68</accession>
<evidence type="ECO:0000256" key="13">
    <source>
        <dbReference type="SAM" id="MobiDB-lite"/>
    </source>
</evidence>
<dbReference type="Gene3D" id="1.20.1070.10">
    <property type="entry name" value="Rhodopsin 7-helix transmembrane proteins"/>
    <property type="match status" value="1"/>
</dbReference>
<dbReference type="PROSITE" id="PS50835">
    <property type="entry name" value="IG_LIKE"/>
    <property type="match status" value="1"/>
</dbReference>
<evidence type="ECO:0000259" key="19">
    <source>
        <dbReference type="PROSITE" id="PS50835"/>
    </source>
</evidence>
<dbReference type="SMART" id="SM00082">
    <property type="entry name" value="LRRCT"/>
    <property type="match status" value="1"/>
</dbReference>
<comment type="subcellular location">
    <subcellularLocation>
        <location evidence="1">Membrane</location>
        <topology evidence="1">Multi-pass membrane protein</topology>
    </subcellularLocation>
</comment>
<evidence type="ECO:0000256" key="10">
    <source>
        <dbReference type="ARBA" id="ARBA00023157"/>
    </source>
</evidence>
<feature type="transmembrane region" description="Helical" evidence="14">
    <location>
        <begin position="984"/>
        <end position="1007"/>
    </location>
</feature>
<dbReference type="SMART" id="SM00409">
    <property type="entry name" value="IG"/>
    <property type="match status" value="1"/>
</dbReference>
<evidence type="ECO:0000256" key="8">
    <source>
        <dbReference type="ARBA" id="ARBA00023040"/>
    </source>
</evidence>
<dbReference type="InterPro" id="IPR057244">
    <property type="entry name" value="GAIN_B"/>
</dbReference>
<dbReference type="InterPro" id="IPR046338">
    <property type="entry name" value="GAIN_dom_sf"/>
</dbReference>
<dbReference type="PROSITE" id="PS50221">
    <property type="entry name" value="GAIN_B"/>
    <property type="match status" value="1"/>
</dbReference>
<dbReference type="SUPFAM" id="SSF111418">
    <property type="entry name" value="Hormone receptor domain"/>
    <property type="match status" value="1"/>
</dbReference>
<dbReference type="GO" id="GO:0007166">
    <property type="term" value="P:cell surface receptor signaling pathway"/>
    <property type="evidence" value="ECO:0007669"/>
    <property type="project" value="InterPro"/>
</dbReference>
<proteinExistence type="inferred from homology"/>
<evidence type="ECO:0000256" key="7">
    <source>
        <dbReference type="ARBA" id="ARBA00022989"/>
    </source>
</evidence>
<dbReference type="Gene3D" id="2.60.40.10">
    <property type="entry name" value="Immunoglobulins"/>
    <property type="match status" value="1"/>
</dbReference>
<feature type="domain" description="G-protein coupled receptors family 2 profile 1" evidence="17">
    <location>
        <begin position="314"/>
        <end position="403"/>
    </location>
</feature>
<feature type="region of interest" description="Disordered" evidence="13">
    <location>
        <begin position="1061"/>
        <end position="1083"/>
    </location>
</feature>
<dbReference type="InterPro" id="IPR001879">
    <property type="entry name" value="GPCR_2_extracellular_dom"/>
</dbReference>
<evidence type="ECO:0000256" key="5">
    <source>
        <dbReference type="ARBA" id="ARBA00022729"/>
    </source>
</evidence>
<keyword evidence="4 14" id="KW-0812">Transmembrane</keyword>
<evidence type="ECO:0000313" key="20">
    <source>
        <dbReference type="EMBL" id="KAJ3641773.1"/>
    </source>
</evidence>
<dbReference type="PROSITE" id="PS51450">
    <property type="entry name" value="LRR"/>
    <property type="match status" value="2"/>
</dbReference>
<dbReference type="GO" id="GO:0005886">
    <property type="term" value="C:plasma membrane"/>
    <property type="evidence" value="ECO:0007669"/>
    <property type="project" value="TreeGrafter"/>
</dbReference>
<feature type="transmembrane region" description="Helical" evidence="14">
    <location>
        <begin position="780"/>
        <end position="800"/>
    </location>
</feature>
<dbReference type="InterPro" id="IPR007110">
    <property type="entry name" value="Ig-like_dom"/>
</dbReference>
<dbReference type="SUPFAM" id="SSF48726">
    <property type="entry name" value="Immunoglobulin"/>
    <property type="match status" value="1"/>
</dbReference>
<evidence type="ECO:0000259" key="17">
    <source>
        <dbReference type="PROSITE" id="PS50227"/>
    </source>
</evidence>
<dbReference type="Pfam" id="PF00002">
    <property type="entry name" value="7tm_2"/>
    <property type="match status" value="1"/>
</dbReference>
<keyword evidence="3" id="KW-0433">Leucine-rich repeat</keyword>
<comment type="similarity">
    <text evidence="2">Belongs to the G-protein coupled receptor 2 family. Adhesion G-protein coupled receptor (ADGR) subfamily.</text>
</comment>
<dbReference type="Proteomes" id="UP001168821">
    <property type="component" value="Unassembled WGS sequence"/>
</dbReference>
<dbReference type="Gene3D" id="4.10.1240.10">
    <property type="entry name" value="GPCR, family 2, extracellular hormone receptor domain"/>
    <property type="match status" value="1"/>
</dbReference>
<dbReference type="Gene3D" id="3.80.10.10">
    <property type="entry name" value="Ribonuclease Inhibitor"/>
    <property type="match status" value="1"/>
</dbReference>
<feature type="transmembrane region" description="Helical" evidence="14">
    <location>
        <begin position="827"/>
        <end position="847"/>
    </location>
</feature>
<dbReference type="InterPro" id="IPR017981">
    <property type="entry name" value="GPCR_2-like_7TM"/>
</dbReference>
<feature type="chain" id="PRO_5041317598" description="Adhesion G protein-coupled receptor A3" evidence="15">
    <location>
        <begin position="21"/>
        <end position="1397"/>
    </location>
</feature>
<dbReference type="EMBL" id="JALNTZ010000009">
    <property type="protein sequence ID" value="KAJ3641773.1"/>
    <property type="molecule type" value="Genomic_DNA"/>
</dbReference>
<keyword evidence="10" id="KW-1015">Disulfide bond</keyword>
<evidence type="ECO:0000259" key="18">
    <source>
        <dbReference type="PROSITE" id="PS50261"/>
    </source>
</evidence>
<name>A0AA38HQ68_9CUCU</name>
<comment type="caution">
    <text evidence="20">The sequence shown here is derived from an EMBL/GenBank/DDBJ whole genome shotgun (WGS) entry which is preliminary data.</text>
</comment>
<dbReference type="SUPFAM" id="SSF52058">
    <property type="entry name" value="L domain-like"/>
    <property type="match status" value="1"/>
</dbReference>
<evidence type="ECO:0000256" key="14">
    <source>
        <dbReference type="SAM" id="Phobius"/>
    </source>
</evidence>
<evidence type="ECO:0000256" key="1">
    <source>
        <dbReference type="ARBA" id="ARBA00004141"/>
    </source>
</evidence>
<evidence type="ECO:0000256" key="15">
    <source>
        <dbReference type="SAM" id="SignalP"/>
    </source>
</evidence>
<keyword evidence="5 15" id="KW-0732">Signal</keyword>
<dbReference type="PANTHER" id="PTHR45930">
    <property type="entry name" value="G-PROTEIN COUPLED RECEPTOR 124-LIKE PROTEIN"/>
    <property type="match status" value="1"/>
</dbReference>
<dbReference type="InterPro" id="IPR001611">
    <property type="entry name" value="Leu-rich_rpt"/>
</dbReference>
<dbReference type="InterPro" id="IPR051963">
    <property type="entry name" value="Adhesion_GPCR_A"/>
</dbReference>
<evidence type="ECO:0008006" key="22">
    <source>
        <dbReference type="Google" id="ProtNLM"/>
    </source>
</evidence>
<keyword evidence="7 14" id="KW-1133">Transmembrane helix</keyword>
<evidence type="ECO:0000256" key="6">
    <source>
        <dbReference type="ARBA" id="ARBA00022737"/>
    </source>
</evidence>
<organism evidence="20 21">
    <name type="scientific">Zophobas morio</name>
    <dbReference type="NCBI Taxonomy" id="2755281"/>
    <lineage>
        <taxon>Eukaryota</taxon>
        <taxon>Metazoa</taxon>
        <taxon>Ecdysozoa</taxon>
        <taxon>Arthropoda</taxon>
        <taxon>Hexapoda</taxon>
        <taxon>Insecta</taxon>
        <taxon>Pterygota</taxon>
        <taxon>Neoptera</taxon>
        <taxon>Endopterygota</taxon>
        <taxon>Coleoptera</taxon>
        <taxon>Polyphaga</taxon>
        <taxon>Cucujiformia</taxon>
        <taxon>Tenebrionidae</taxon>
        <taxon>Zophobas</taxon>
    </lineage>
</organism>
<dbReference type="FunFam" id="3.80.10.10:FF:000732">
    <property type="entry name" value="GD11101"/>
    <property type="match status" value="1"/>
</dbReference>
<evidence type="ECO:0000256" key="3">
    <source>
        <dbReference type="ARBA" id="ARBA00022614"/>
    </source>
</evidence>